<keyword evidence="2" id="KW-0812">Transmembrane</keyword>
<gene>
    <name evidence="3" type="ORF">SCA03_59790</name>
</gene>
<proteinExistence type="predicted"/>
<comment type="caution">
    <text evidence="3">The sequence shown here is derived from an EMBL/GenBank/DDBJ whole genome shotgun (WGS) entry which is preliminary data.</text>
</comment>
<feature type="region of interest" description="Disordered" evidence="1">
    <location>
        <begin position="517"/>
        <end position="543"/>
    </location>
</feature>
<keyword evidence="4" id="KW-1185">Reference proteome</keyword>
<feature type="transmembrane region" description="Helical" evidence="2">
    <location>
        <begin position="216"/>
        <end position="233"/>
    </location>
</feature>
<evidence type="ECO:0000313" key="3">
    <source>
        <dbReference type="EMBL" id="GEB53428.1"/>
    </source>
</evidence>
<sequence>MPRDGMMPGMPPFTWLALPGRARPDAPRPQHPEPSPGSPPEPPPGSPQPLSTGTGPASGKPRRTTAPWRRPARPRPAPDGGTADPDGTARRRAHRGLVAVCVAFGALSLLLVGPRLPLGWDELVYASRYAEFAPTTPFSAPRTRGVPVLLAPVAWFSGSVVLLRCWLTLLAAAALYLAYRPWLRAASRPGTAAWAAAGYGSIWFALFYAGAAMPNHYVATGCTAAVGCWLRLVRGPERRTARRLGLATAAALAVATLMRPNDTVWPALVLIGAALCARSRPTGARLRAGAAVAAGVAAGAVPWVVEAWVRFGGVGARLRAAGEVQGGMRPVFSLPEHLAALDGPLLCRPCTASGLGGAVVWWLLLASLVLLGVRAAHRAGRRAAAVVPVAAGLAVAAPYLFLVDYAAPRFLLPTYALLAPVAVEGARTLLTPREGRHPAVTARVTVAARVLACLLAATHLGVQLHQVTVHRGIQSGARGDWRLVERALRAHGVTPPCALAGNRTLIPVAHTAGCRALGPARAPDTGEGPPDTGQGPPVRPSALVLRNRPLPDWAARRGWRIHPVPGTYASGWRIAVPPDTARPGPQRR</sequence>
<feature type="transmembrane region" description="Helical" evidence="2">
    <location>
        <begin position="352"/>
        <end position="371"/>
    </location>
</feature>
<feature type="compositionally biased region" description="Pro residues" evidence="1">
    <location>
        <begin position="32"/>
        <end position="47"/>
    </location>
</feature>
<feature type="transmembrane region" description="Helical" evidence="2">
    <location>
        <begin position="153"/>
        <end position="179"/>
    </location>
</feature>
<feature type="transmembrane region" description="Helical" evidence="2">
    <location>
        <begin position="383"/>
        <end position="402"/>
    </location>
</feature>
<feature type="transmembrane region" description="Helical" evidence="2">
    <location>
        <begin position="191"/>
        <end position="210"/>
    </location>
</feature>
<name>A0A4Y3R9D2_STRCI</name>
<feature type="transmembrane region" description="Helical" evidence="2">
    <location>
        <begin position="286"/>
        <end position="305"/>
    </location>
</feature>
<evidence type="ECO:0000256" key="1">
    <source>
        <dbReference type="SAM" id="MobiDB-lite"/>
    </source>
</evidence>
<protein>
    <recommendedName>
        <fullName evidence="5">Glycosyltransferase RgtA/B/C/D-like domain-containing protein</fullName>
    </recommendedName>
</protein>
<evidence type="ECO:0000313" key="4">
    <source>
        <dbReference type="Proteomes" id="UP000319210"/>
    </source>
</evidence>
<keyword evidence="2" id="KW-0472">Membrane</keyword>
<evidence type="ECO:0008006" key="5">
    <source>
        <dbReference type="Google" id="ProtNLM"/>
    </source>
</evidence>
<reference evidence="3 4" key="1">
    <citation type="submission" date="2019-06" db="EMBL/GenBank/DDBJ databases">
        <title>Whole genome shotgun sequence of Streptomyces cacaoi subsp. cacaoi NBRC 12748.</title>
        <authorList>
            <person name="Hosoyama A."/>
            <person name="Uohara A."/>
            <person name="Ohji S."/>
            <person name="Ichikawa N."/>
        </authorList>
    </citation>
    <scope>NUCLEOTIDE SEQUENCE [LARGE SCALE GENOMIC DNA]</scope>
    <source>
        <strain evidence="3 4">NBRC 12748</strain>
    </source>
</reference>
<dbReference type="AlphaFoldDB" id="A0A4Y3R9D2"/>
<dbReference type="Proteomes" id="UP000319210">
    <property type="component" value="Unassembled WGS sequence"/>
</dbReference>
<organism evidence="3 4">
    <name type="scientific">Streptomyces cacaoi</name>
    <dbReference type="NCBI Taxonomy" id="1898"/>
    <lineage>
        <taxon>Bacteria</taxon>
        <taxon>Bacillati</taxon>
        <taxon>Actinomycetota</taxon>
        <taxon>Actinomycetes</taxon>
        <taxon>Kitasatosporales</taxon>
        <taxon>Streptomycetaceae</taxon>
        <taxon>Streptomyces</taxon>
    </lineage>
</organism>
<feature type="compositionally biased region" description="Basic and acidic residues" evidence="1">
    <location>
        <begin position="22"/>
        <end position="31"/>
    </location>
</feature>
<feature type="region of interest" description="Disordered" evidence="1">
    <location>
        <begin position="1"/>
        <end position="89"/>
    </location>
</feature>
<feature type="transmembrane region" description="Helical" evidence="2">
    <location>
        <begin position="97"/>
        <end position="116"/>
    </location>
</feature>
<keyword evidence="2" id="KW-1133">Transmembrane helix</keyword>
<evidence type="ECO:0000256" key="2">
    <source>
        <dbReference type="SAM" id="Phobius"/>
    </source>
</evidence>
<dbReference type="EMBL" id="BJMM01000051">
    <property type="protein sequence ID" value="GEB53428.1"/>
    <property type="molecule type" value="Genomic_DNA"/>
</dbReference>
<accession>A0A4Y3R9D2</accession>